<dbReference type="PANTHER" id="PTHR35601">
    <property type="entry name" value="TOXIN RELE"/>
    <property type="match status" value="1"/>
</dbReference>
<evidence type="ECO:0000256" key="2">
    <source>
        <dbReference type="ARBA" id="ARBA00022649"/>
    </source>
</evidence>
<dbReference type="InterPro" id="IPR035093">
    <property type="entry name" value="RelE/ParE_toxin_dom_sf"/>
</dbReference>
<dbReference type="Pfam" id="PF05016">
    <property type="entry name" value="ParE_toxin"/>
    <property type="match status" value="1"/>
</dbReference>
<evidence type="ECO:0000313" key="3">
    <source>
        <dbReference type="EMBL" id="TNC49384.1"/>
    </source>
</evidence>
<accession>A0A5C4MU08</accession>
<dbReference type="AlphaFoldDB" id="A0A5C4MU08"/>
<dbReference type="Gene3D" id="3.30.2310.20">
    <property type="entry name" value="RelE-like"/>
    <property type="match status" value="1"/>
</dbReference>
<sequence>MTYSLEFHEKALKEWKKLDRAVQLRLKEKLRERLEQPVVPSARLNGSRNRYKIKLKDPGIRLVYEVVEDRLVVCVMAVGKRERSEAYVRAGGRSYGP</sequence>
<gene>
    <name evidence="3" type="ORF">FHG66_11265</name>
</gene>
<dbReference type="PANTHER" id="PTHR35601:SF1">
    <property type="entry name" value="TOXIN RELE"/>
    <property type="match status" value="1"/>
</dbReference>
<dbReference type="InterPro" id="IPR007712">
    <property type="entry name" value="RelE/ParE_toxin"/>
</dbReference>
<comment type="similarity">
    <text evidence="1">Belongs to the RelE toxin family.</text>
</comment>
<organism evidence="3 4">
    <name type="scientific">Rubellimicrobium rubrum</name>
    <dbReference type="NCBI Taxonomy" id="2585369"/>
    <lineage>
        <taxon>Bacteria</taxon>
        <taxon>Pseudomonadati</taxon>
        <taxon>Pseudomonadota</taxon>
        <taxon>Alphaproteobacteria</taxon>
        <taxon>Rhodobacterales</taxon>
        <taxon>Roseobacteraceae</taxon>
        <taxon>Rubellimicrobium</taxon>
    </lineage>
</organism>
<dbReference type="EMBL" id="VDFU01000012">
    <property type="protein sequence ID" value="TNC49384.1"/>
    <property type="molecule type" value="Genomic_DNA"/>
</dbReference>
<proteinExistence type="inferred from homology"/>
<dbReference type="OrthoDB" id="9801234at2"/>
<keyword evidence="4" id="KW-1185">Reference proteome</keyword>
<reference evidence="3 4" key="1">
    <citation type="submission" date="2019-06" db="EMBL/GenBank/DDBJ databases">
        <title>YIM 131921 draft genome.</title>
        <authorList>
            <person name="Jiang L."/>
        </authorList>
    </citation>
    <scope>NUCLEOTIDE SEQUENCE [LARGE SCALE GENOMIC DNA]</scope>
    <source>
        <strain evidence="3 4">YIM 131921</strain>
    </source>
</reference>
<keyword evidence="2" id="KW-1277">Toxin-antitoxin system</keyword>
<evidence type="ECO:0000256" key="1">
    <source>
        <dbReference type="ARBA" id="ARBA00006226"/>
    </source>
</evidence>
<dbReference type="RefSeq" id="WP_139076938.1">
    <property type="nucleotide sequence ID" value="NZ_VDFU01000012.1"/>
</dbReference>
<evidence type="ECO:0000313" key="4">
    <source>
        <dbReference type="Proteomes" id="UP000305887"/>
    </source>
</evidence>
<dbReference type="SUPFAM" id="SSF143011">
    <property type="entry name" value="RelE-like"/>
    <property type="match status" value="1"/>
</dbReference>
<dbReference type="Proteomes" id="UP000305887">
    <property type="component" value="Unassembled WGS sequence"/>
</dbReference>
<protein>
    <submittedName>
        <fullName evidence="3">Type II toxin-antitoxin system RelE/ParE family toxin</fullName>
    </submittedName>
</protein>
<comment type="caution">
    <text evidence="3">The sequence shown here is derived from an EMBL/GenBank/DDBJ whole genome shotgun (WGS) entry which is preliminary data.</text>
</comment>
<name>A0A5C4MU08_9RHOB</name>